<dbReference type="Pfam" id="PF04749">
    <property type="entry name" value="PLAC8"/>
    <property type="match status" value="1"/>
</dbReference>
<evidence type="ECO:0000256" key="2">
    <source>
        <dbReference type="SAM" id="Phobius"/>
    </source>
</evidence>
<dbReference type="RefSeq" id="XP_065659901.1">
    <property type="nucleotide sequence ID" value="XM_065803829.1"/>
</dbReference>
<dbReference type="PANTHER" id="PTHR15907">
    <property type="entry name" value="DUF614 FAMILY PROTEIN-RELATED"/>
    <property type="match status" value="1"/>
</dbReference>
<evidence type="ECO:0000313" key="4">
    <source>
        <dbReference type="RefSeq" id="XP_065659901.1"/>
    </source>
</evidence>
<evidence type="ECO:0000256" key="1">
    <source>
        <dbReference type="ARBA" id="ARBA00009024"/>
    </source>
</evidence>
<evidence type="ECO:0000313" key="3">
    <source>
        <dbReference type="Proteomes" id="UP001652625"/>
    </source>
</evidence>
<name>A0ABM4CDY7_HYDVU</name>
<keyword evidence="3" id="KW-1185">Reference proteome</keyword>
<dbReference type="Proteomes" id="UP001652625">
    <property type="component" value="Chromosome 08"/>
</dbReference>
<dbReference type="InterPro" id="IPR006461">
    <property type="entry name" value="PLAC_motif_containing"/>
</dbReference>
<comment type="similarity">
    <text evidence="1">Belongs to the cornifelin family.</text>
</comment>
<keyword evidence="2" id="KW-1133">Transmembrane helix</keyword>
<reference evidence="4" key="1">
    <citation type="submission" date="2025-08" db="UniProtKB">
        <authorList>
            <consortium name="RefSeq"/>
        </authorList>
    </citation>
    <scope>IDENTIFICATION</scope>
</reference>
<gene>
    <name evidence="4" type="primary">LOC100213815</name>
</gene>
<keyword evidence="2" id="KW-0472">Membrane</keyword>
<accession>A0ABM4CDY7</accession>
<feature type="transmembrane region" description="Helical" evidence="2">
    <location>
        <begin position="41"/>
        <end position="59"/>
    </location>
</feature>
<sequence>MPEYTNSICGCFNDITTCLITYFLPCLTAGKNAEFVGENCLLYGCLSLTCVNFFFNAKIREKIREKYSIEGSFLNDIVCYCCCPLCALVQDAQEITAHGGPGVLSMARE</sequence>
<proteinExistence type="inferred from homology"/>
<keyword evidence="2" id="KW-0812">Transmembrane</keyword>
<organism evidence="3 4">
    <name type="scientific">Hydra vulgaris</name>
    <name type="common">Hydra</name>
    <name type="synonym">Hydra attenuata</name>
    <dbReference type="NCBI Taxonomy" id="6087"/>
    <lineage>
        <taxon>Eukaryota</taxon>
        <taxon>Metazoa</taxon>
        <taxon>Cnidaria</taxon>
        <taxon>Hydrozoa</taxon>
        <taxon>Hydroidolina</taxon>
        <taxon>Anthoathecata</taxon>
        <taxon>Aplanulata</taxon>
        <taxon>Hydridae</taxon>
        <taxon>Hydra</taxon>
    </lineage>
</organism>
<dbReference type="NCBIfam" id="TIGR01571">
    <property type="entry name" value="A_thal_Cys_rich"/>
    <property type="match status" value="1"/>
</dbReference>
<protein>
    <submittedName>
        <fullName evidence="4">Uncharacterized protein LOC100213815 isoform X2</fullName>
    </submittedName>
</protein>
<dbReference type="GeneID" id="100213815"/>